<evidence type="ECO:0000256" key="1">
    <source>
        <dbReference type="SAM" id="Phobius"/>
    </source>
</evidence>
<keyword evidence="1" id="KW-1133">Transmembrane helix</keyword>
<reference evidence="2 3" key="1">
    <citation type="journal article" date="2015" name="Genome Announc.">
        <title>Expanding the biotechnology potential of lactobacilli through comparative genomics of 213 strains and associated genera.</title>
        <authorList>
            <person name="Sun Z."/>
            <person name="Harris H.M."/>
            <person name="McCann A."/>
            <person name="Guo C."/>
            <person name="Argimon S."/>
            <person name="Zhang W."/>
            <person name="Yang X."/>
            <person name="Jeffery I.B."/>
            <person name="Cooney J.C."/>
            <person name="Kagawa T.F."/>
            <person name="Liu W."/>
            <person name="Song Y."/>
            <person name="Salvetti E."/>
            <person name="Wrobel A."/>
            <person name="Rasinkangas P."/>
            <person name="Parkhill J."/>
            <person name="Rea M.C."/>
            <person name="O'Sullivan O."/>
            <person name="Ritari J."/>
            <person name="Douillard F.P."/>
            <person name="Paul Ross R."/>
            <person name="Yang R."/>
            <person name="Briner A.E."/>
            <person name="Felis G.E."/>
            <person name="de Vos W.M."/>
            <person name="Barrangou R."/>
            <person name="Klaenhammer T.R."/>
            <person name="Caufield P.W."/>
            <person name="Cui Y."/>
            <person name="Zhang H."/>
            <person name="O'Toole P.W."/>
        </authorList>
    </citation>
    <scope>NUCLEOTIDE SEQUENCE [LARGE SCALE GENOMIC DNA]</scope>
    <source>
        <strain evidence="2 3">DSM 15707</strain>
    </source>
</reference>
<keyword evidence="1" id="KW-0812">Transmembrane</keyword>
<dbReference type="InterPro" id="IPR010315">
    <property type="entry name" value="DUF915_hydro-like"/>
</dbReference>
<dbReference type="KEGG" id="lol:LACOL_0705"/>
<gene>
    <name evidence="2" type="ORF">FC70_GL000590</name>
</gene>
<organism evidence="2 3">
    <name type="scientific">Paucilactobacillus oligofermentans DSM 15707 = LMG 22743</name>
    <dbReference type="NCBI Taxonomy" id="1423778"/>
    <lineage>
        <taxon>Bacteria</taxon>
        <taxon>Bacillati</taxon>
        <taxon>Bacillota</taxon>
        <taxon>Bacilli</taxon>
        <taxon>Lactobacillales</taxon>
        <taxon>Lactobacillaceae</taxon>
        <taxon>Paucilactobacillus</taxon>
    </lineage>
</organism>
<dbReference type="Proteomes" id="UP000051697">
    <property type="component" value="Unassembled WGS sequence"/>
</dbReference>
<keyword evidence="3" id="KW-1185">Reference proteome</keyword>
<dbReference type="EMBL" id="AZFE01000030">
    <property type="protein sequence ID" value="KRL56005.1"/>
    <property type="molecule type" value="Genomic_DNA"/>
</dbReference>
<dbReference type="STRING" id="1423778.FC70_GL000590"/>
<dbReference type="SUPFAM" id="SSF53474">
    <property type="entry name" value="alpha/beta-Hydrolases"/>
    <property type="match status" value="1"/>
</dbReference>
<dbReference type="AlphaFoldDB" id="A0A0R1RPU5"/>
<dbReference type="Pfam" id="PF06028">
    <property type="entry name" value="DUF915"/>
    <property type="match status" value="1"/>
</dbReference>
<dbReference type="OrthoDB" id="2157689at2"/>
<name>A0A0R1RPU5_9LACO</name>
<dbReference type="Gene3D" id="3.40.50.1820">
    <property type="entry name" value="alpha/beta hydrolase"/>
    <property type="match status" value="1"/>
</dbReference>
<dbReference type="RefSeq" id="WP_057889565.1">
    <property type="nucleotide sequence ID" value="NZ_AZFE01000030.1"/>
</dbReference>
<keyword evidence="1" id="KW-0472">Membrane</keyword>
<accession>A0A0R1RPU5</accession>
<keyword evidence="2" id="KW-0378">Hydrolase</keyword>
<feature type="transmembrane region" description="Helical" evidence="1">
    <location>
        <begin position="6"/>
        <end position="25"/>
    </location>
</feature>
<comment type="caution">
    <text evidence="2">The sequence shown here is derived from an EMBL/GenBank/DDBJ whole genome shotgun (WGS) entry which is preliminary data.</text>
</comment>
<evidence type="ECO:0000313" key="2">
    <source>
        <dbReference type="EMBL" id="KRL56005.1"/>
    </source>
</evidence>
<sequence>MNIKKVIVSLLVIIAFVGMVIFGLSQQRARVKLMREMVPSAMVPIILVPGSSADQNRFDALIQELDEQTENHSLLKVKVDQDNQLHYSGTIRQGDKRPYIVISFQDNDDGYANIKKQAKWFSIAYQVLSKRYHFNQFSGIGHSNGGLILTIFLEKYLPDTSSIDKLMTIGTPYNLENTTKEKTTMLKDLIAGRKQIPTNLIMYSIAGTKSYAGDGTVPFKSVDSGKYIFQNQARSYTEMIVTGVESSHSDLPENKQIVKLISRFMLKPTRNSHH</sequence>
<dbReference type="InterPro" id="IPR029058">
    <property type="entry name" value="AB_hydrolase_fold"/>
</dbReference>
<protein>
    <submittedName>
        <fullName evidence="2">Alpha beta hydrolase</fullName>
    </submittedName>
</protein>
<dbReference type="GO" id="GO:0016787">
    <property type="term" value="F:hydrolase activity"/>
    <property type="evidence" value="ECO:0007669"/>
    <property type="project" value="UniProtKB-KW"/>
</dbReference>
<proteinExistence type="predicted"/>
<dbReference type="PATRIC" id="fig|1423778.4.peg.617"/>
<evidence type="ECO:0000313" key="3">
    <source>
        <dbReference type="Proteomes" id="UP000051697"/>
    </source>
</evidence>